<dbReference type="EMBL" id="PEXI01000053">
    <property type="protein sequence ID" value="PIU24310.1"/>
    <property type="molecule type" value="Genomic_DNA"/>
</dbReference>
<keyword evidence="1" id="KW-0812">Transmembrane</keyword>
<feature type="transmembrane region" description="Helical" evidence="1">
    <location>
        <begin position="245"/>
        <end position="267"/>
    </location>
</feature>
<keyword evidence="1" id="KW-0472">Membrane</keyword>
<proteinExistence type="predicted"/>
<dbReference type="AlphaFoldDB" id="A0A2M6YC94"/>
<gene>
    <name evidence="2" type="ORF">COT12_01705</name>
</gene>
<protein>
    <submittedName>
        <fullName evidence="2">Uncharacterized protein</fullName>
    </submittedName>
</protein>
<feature type="transmembrane region" description="Helical" evidence="1">
    <location>
        <begin position="160"/>
        <end position="181"/>
    </location>
</feature>
<name>A0A2M6YC94_9BACT</name>
<comment type="caution">
    <text evidence="2">The sequence shown here is derived from an EMBL/GenBank/DDBJ whole genome shotgun (WGS) entry which is preliminary data.</text>
</comment>
<sequence>MKFLAFFFAVIVLFSSFFVALNYNLHQMFLTPEKTKEVLIKVNFYSQIKSVLKKDLFETGVDARQVSDSSKAIAASFDQFDFQPSIEKLISDFYRGLKSRKDFVLKIDLTDFKNVYVSNLLSGNKKTVEEISVSIPSSWQVDMSPYSKYLSTVALMYNNFNLILIVYTIMTLLFLIFCLLVSFKYLKLFFSVFLIVGIFLLVELVLWKVVNFSSLLSDLTSQGRSGLETLVENFINYFRQSNINLLFWEAIYLIVPSIIGLIVVSLIPTKVKNIPLHESK</sequence>
<dbReference type="Proteomes" id="UP000229896">
    <property type="component" value="Unassembled WGS sequence"/>
</dbReference>
<feature type="transmembrane region" description="Helical" evidence="1">
    <location>
        <begin position="188"/>
        <end position="210"/>
    </location>
</feature>
<accession>A0A2M6YC94</accession>
<evidence type="ECO:0000256" key="1">
    <source>
        <dbReference type="SAM" id="Phobius"/>
    </source>
</evidence>
<organism evidence="2 3">
    <name type="scientific">Candidatus Berkelbacteria bacterium CG08_land_8_20_14_0_20_39_8</name>
    <dbReference type="NCBI Taxonomy" id="1974511"/>
    <lineage>
        <taxon>Bacteria</taxon>
        <taxon>Candidatus Berkelbacteria</taxon>
    </lineage>
</organism>
<keyword evidence="1" id="KW-1133">Transmembrane helix</keyword>
<reference evidence="3" key="1">
    <citation type="submission" date="2017-09" db="EMBL/GenBank/DDBJ databases">
        <title>Depth-based differentiation of microbial function through sediment-hosted aquifers and enrichment of novel symbionts in the deep terrestrial subsurface.</title>
        <authorList>
            <person name="Probst A.J."/>
            <person name="Ladd B."/>
            <person name="Jarett J.K."/>
            <person name="Geller-Mcgrath D.E."/>
            <person name="Sieber C.M.K."/>
            <person name="Emerson J.B."/>
            <person name="Anantharaman K."/>
            <person name="Thomas B.C."/>
            <person name="Malmstrom R."/>
            <person name="Stieglmeier M."/>
            <person name="Klingl A."/>
            <person name="Woyke T."/>
            <person name="Ryan C.M."/>
            <person name="Banfield J.F."/>
        </authorList>
    </citation>
    <scope>NUCLEOTIDE SEQUENCE [LARGE SCALE GENOMIC DNA]</scope>
</reference>
<evidence type="ECO:0000313" key="2">
    <source>
        <dbReference type="EMBL" id="PIU24310.1"/>
    </source>
</evidence>
<evidence type="ECO:0000313" key="3">
    <source>
        <dbReference type="Proteomes" id="UP000229896"/>
    </source>
</evidence>